<dbReference type="GO" id="GO:0004177">
    <property type="term" value="F:aminopeptidase activity"/>
    <property type="evidence" value="ECO:0007669"/>
    <property type="project" value="TreeGrafter"/>
</dbReference>
<dbReference type="InterPro" id="IPR005321">
    <property type="entry name" value="Peptidase_S58_DmpA"/>
</dbReference>
<comment type="similarity">
    <text evidence="1">Belongs to the peptidase S58 family.</text>
</comment>
<protein>
    <submittedName>
        <fullName evidence="3">P1 family peptidase</fullName>
    </submittedName>
</protein>
<organism evidence="3 4">
    <name type="scientific">Candidatus Segetimicrobium genomatis</name>
    <dbReference type="NCBI Taxonomy" id="2569760"/>
    <lineage>
        <taxon>Bacteria</taxon>
        <taxon>Bacillati</taxon>
        <taxon>Candidatus Sysuimicrobiota</taxon>
        <taxon>Candidatus Sysuimicrobiia</taxon>
        <taxon>Candidatus Sysuimicrobiales</taxon>
        <taxon>Candidatus Segetimicrobiaceae</taxon>
        <taxon>Candidatus Segetimicrobium</taxon>
    </lineage>
</organism>
<evidence type="ECO:0000313" key="5">
    <source>
        <dbReference type="Proteomes" id="UP000318661"/>
    </source>
</evidence>
<accession>A0A537LT39</accession>
<dbReference type="EMBL" id="VBAI01000075">
    <property type="protein sequence ID" value="TMJ11188.1"/>
    <property type="molecule type" value="Genomic_DNA"/>
</dbReference>
<dbReference type="SUPFAM" id="SSF56266">
    <property type="entry name" value="DmpA/ArgJ-like"/>
    <property type="match status" value="1"/>
</dbReference>
<gene>
    <name evidence="3" type="ORF">E6G98_05535</name>
    <name evidence="2" type="ORF">E6G99_09870</name>
</gene>
<sequence>MPQITDVVGIKVGHAADVRAVTGCTVILCERGAVGGVDVRGSAPGTRETDALRPMNLVERVHGVLLTGGSAFGLAAADGVMRFLEERGIGFDVSVAKVPLVAAAVIFDLMVGDPAVRPTAEMGYAAARSASGGPVEEGSVGAGTGATVGKLLGPVSAMKGGIGTWAVRLPGGVLVGALVVVNAYGDVRDDHSGQVLAGARDRATGRFLNMAQALMSGGGSARFGANTTLAVVATNAALTKEQTNKLAQLGHDGLARVISPAHTMYDGDTVFALSTGDARAEMVPLGTAAVEVVAEAVQRAVRLAKGLGGIPGLAD</sequence>
<dbReference type="PANTHER" id="PTHR36512:SF3">
    <property type="entry name" value="BLR5678 PROTEIN"/>
    <property type="match status" value="1"/>
</dbReference>
<evidence type="ECO:0000313" key="4">
    <source>
        <dbReference type="Proteomes" id="UP000315217"/>
    </source>
</evidence>
<evidence type="ECO:0000256" key="1">
    <source>
        <dbReference type="ARBA" id="ARBA00007068"/>
    </source>
</evidence>
<dbReference type="Gene3D" id="3.60.70.12">
    <property type="entry name" value="L-amino peptidase D-ALA esterase/amidase"/>
    <property type="match status" value="1"/>
</dbReference>
<dbReference type="Proteomes" id="UP000318661">
    <property type="component" value="Unassembled WGS sequence"/>
</dbReference>
<dbReference type="InterPro" id="IPR016117">
    <property type="entry name" value="ArgJ-like_dom_sf"/>
</dbReference>
<dbReference type="Proteomes" id="UP000315217">
    <property type="component" value="Unassembled WGS sequence"/>
</dbReference>
<proteinExistence type="inferred from homology"/>
<evidence type="ECO:0000313" key="3">
    <source>
        <dbReference type="EMBL" id="TMJ11188.1"/>
    </source>
</evidence>
<comment type="caution">
    <text evidence="3">The sequence shown here is derived from an EMBL/GenBank/DDBJ whole genome shotgun (WGS) entry which is preliminary data.</text>
</comment>
<reference evidence="4 5" key="1">
    <citation type="journal article" date="2019" name="Nat. Microbiol.">
        <title>Mediterranean grassland soil C-N compound turnover is dependent on rainfall and depth, and is mediated by genomically divergent microorganisms.</title>
        <authorList>
            <person name="Diamond S."/>
            <person name="Andeer P.F."/>
            <person name="Li Z."/>
            <person name="Crits-Christoph A."/>
            <person name="Burstein D."/>
            <person name="Anantharaman K."/>
            <person name="Lane K.R."/>
            <person name="Thomas B.C."/>
            <person name="Pan C."/>
            <person name="Northen T.R."/>
            <person name="Banfield J.F."/>
        </authorList>
    </citation>
    <scope>NUCLEOTIDE SEQUENCE [LARGE SCALE GENOMIC DNA]</scope>
    <source>
        <strain evidence="3">NP_1</strain>
        <strain evidence="2">NP_2</strain>
    </source>
</reference>
<dbReference type="PANTHER" id="PTHR36512">
    <property type="entry name" value="D-AMINOPEPTIDASE"/>
    <property type="match status" value="1"/>
</dbReference>
<dbReference type="CDD" id="cd02252">
    <property type="entry name" value="nylC_like"/>
    <property type="match status" value="1"/>
</dbReference>
<evidence type="ECO:0000313" key="2">
    <source>
        <dbReference type="EMBL" id="TMJ05288.1"/>
    </source>
</evidence>
<dbReference type="EMBL" id="VBAJ01000250">
    <property type="protein sequence ID" value="TMJ05288.1"/>
    <property type="molecule type" value="Genomic_DNA"/>
</dbReference>
<dbReference type="AlphaFoldDB" id="A0A537LT39"/>
<dbReference type="Pfam" id="PF03576">
    <property type="entry name" value="Peptidase_S58"/>
    <property type="match status" value="1"/>
</dbReference>
<name>A0A537LT39_9BACT</name>